<name>A0A376DGK8_ECOLX</name>
<accession>A0A376DGK8</accession>
<reference evidence="1 2" key="1">
    <citation type="submission" date="2018-06" db="EMBL/GenBank/DDBJ databases">
        <authorList>
            <consortium name="Pathogen Informatics"/>
            <person name="Doyle S."/>
        </authorList>
    </citation>
    <scope>NUCLEOTIDE SEQUENCE [LARGE SCALE GENOMIC DNA]</scope>
    <source>
        <strain evidence="1 2">NCTC10767</strain>
    </source>
</reference>
<dbReference type="EMBL" id="UFXW01000004">
    <property type="protein sequence ID" value="STC89113.1"/>
    <property type="molecule type" value="Genomic_DNA"/>
</dbReference>
<evidence type="ECO:0000313" key="1">
    <source>
        <dbReference type="EMBL" id="STC89113.1"/>
    </source>
</evidence>
<dbReference type="AlphaFoldDB" id="A0A376DGK8"/>
<protein>
    <submittedName>
        <fullName evidence="1">Uncharacterized protein</fullName>
    </submittedName>
</protein>
<sequence>MAVFHQNVVLPFCFVLQIPQTTVNTIINQENDPCFDSRHQAQHNGFVRGVTHFPFQQALVVNKAENPA</sequence>
<proteinExistence type="predicted"/>
<evidence type="ECO:0000313" key="2">
    <source>
        <dbReference type="Proteomes" id="UP000254647"/>
    </source>
</evidence>
<dbReference type="Proteomes" id="UP000254647">
    <property type="component" value="Unassembled WGS sequence"/>
</dbReference>
<organism evidence="1 2">
    <name type="scientific">Escherichia coli</name>
    <dbReference type="NCBI Taxonomy" id="562"/>
    <lineage>
        <taxon>Bacteria</taxon>
        <taxon>Pseudomonadati</taxon>
        <taxon>Pseudomonadota</taxon>
        <taxon>Gammaproteobacteria</taxon>
        <taxon>Enterobacterales</taxon>
        <taxon>Enterobacteriaceae</taxon>
        <taxon>Escherichia</taxon>
    </lineage>
</organism>
<gene>
    <name evidence="1" type="ORF">NCTC10767_04988</name>
</gene>